<evidence type="ECO:0000256" key="6">
    <source>
        <dbReference type="ARBA" id="ARBA00023136"/>
    </source>
</evidence>
<evidence type="ECO:0000256" key="5">
    <source>
        <dbReference type="ARBA" id="ARBA00022989"/>
    </source>
</evidence>
<evidence type="ECO:0008006" key="10">
    <source>
        <dbReference type="Google" id="ProtNLM"/>
    </source>
</evidence>
<evidence type="ECO:0000256" key="2">
    <source>
        <dbReference type="ARBA" id="ARBA00007977"/>
    </source>
</evidence>
<comment type="caution">
    <text evidence="8">The sequence shown here is derived from an EMBL/GenBank/DDBJ whole genome shotgun (WGS) entry which is preliminary data.</text>
</comment>
<organism evidence="8 9">
    <name type="scientific">Nitratireductor aquibiodomus RA22</name>
    <dbReference type="NCBI Taxonomy" id="1189611"/>
    <lineage>
        <taxon>Bacteria</taxon>
        <taxon>Pseudomonadati</taxon>
        <taxon>Pseudomonadota</taxon>
        <taxon>Alphaproteobacteria</taxon>
        <taxon>Hyphomicrobiales</taxon>
        <taxon>Phyllobacteriaceae</taxon>
        <taxon>Nitratireductor</taxon>
    </lineage>
</organism>
<evidence type="ECO:0000256" key="3">
    <source>
        <dbReference type="ARBA" id="ARBA00022475"/>
    </source>
</evidence>
<dbReference type="Pfam" id="PF03601">
    <property type="entry name" value="Cons_hypoth698"/>
    <property type="match status" value="1"/>
</dbReference>
<evidence type="ECO:0000313" key="8">
    <source>
        <dbReference type="EMBL" id="EIM74420.1"/>
    </source>
</evidence>
<accession>I5BXW8</accession>
<proteinExistence type="inferred from homology"/>
<protein>
    <recommendedName>
        <fullName evidence="10">Sulfate exporter family transporter</fullName>
    </recommendedName>
</protein>
<gene>
    <name evidence="8" type="ORF">A33O_11427</name>
</gene>
<sequence length="74" mass="7534">MMGLRSADLIPAPALPVMHETSGLLTIVAMAALGLTVDIRSVMKSGGRVIVAALLSLTALGVASYALIRFLGVA</sequence>
<dbReference type="AlphaFoldDB" id="I5BXW8"/>
<keyword evidence="5 7" id="KW-1133">Transmembrane helix</keyword>
<evidence type="ECO:0000256" key="7">
    <source>
        <dbReference type="SAM" id="Phobius"/>
    </source>
</evidence>
<comment type="subcellular location">
    <subcellularLocation>
        <location evidence="1">Cell membrane</location>
        <topology evidence="1">Multi-pass membrane protein</topology>
    </subcellularLocation>
</comment>
<dbReference type="PATRIC" id="fig|1189611.3.peg.2316"/>
<feature type="transmembrane region" description="Helical" evidence="7">
    <location>
        <begin position="20"/>
        <end position="37"/>
    </location>
</feature>
<dbReference type="EMBL" id="AJXZ01000028">
    <property type="protein sequence ID" value="EIM74420.1"/>
    <property type="molecule type" value="Genomic_DNA"/>
</dbReference>
<name>I5BXW8_9HYPH</name>
<keyword evidence="3" id="KW-1003">Cell membrane</keyword>
<reference evidence="8 9" key="1">
    <citation type="journal article" date="2012" name="J. Bacteriol.">
        <title>Genome Sequence of Nitratireductor aquibiodomus Strain RA22.</title>
        <authorList>
            <person name="Singh A."/>
            <person name="Jangir P.K."/>
            <person name="Kumari C."/>
            <person name="Sharma R."/>
        </authorList>
    </citation>
    <scope>NUCLEOTIDE SEQUENCE [LARGE SCALE GENOMIC DNA]</scope>
    <source>
        <strain evidence="8 9">RA22</strain>
    </source>
</reference>
<feature type="transmembrane region" description="Helical" evidence="7">
    <location>
        <begin position="49"/>
        <end position="68"/>
    </location>
</feature>
<evidence type="ECO:0000256" key="1">
    <source>
        <dbReference type="ARBA" id="ARBA00004651"/>
    </source>
</evidence>
<comment type="similarity">
    <text evidence="2">Belongs to the UPF0324 family.</text>
</comment>
<keyword evidence="6 7" id="KW-0472">Membrane</keyword>
<dbReference type="Proteomes" id="UP000004622">
    <property type="component" value="Unassembled WGS sequence"/>
</dbReference>
<dbReference type="InterPro" id="IPR018383">
    <property type="entry name" value="UPF0324_pro"/>
</dbReference>
<evidence type="ECO:0000256" key="4">
    <source>
        <dbReference type="ARBA" id="ARBA00022692"/>
    </source>
</evidence>
<evidence type="ECO:0000313" key="9">
    <source>
        <dbReference type="Proteomes" id="UP000004622"/>
    </source>
</evidence>
<keyword evidence="4 7" id="KW-0812">Transmembrane</keyword>
<dbReference type="GO" id="GO:0005886">
    <property type="term" value="C:plasma membrane"/>
    <property type="evidence" value="ECO:0007669"/>
    <property type="project" value="UniProtKB-SubCell"/>
</dbReference>